<dbReference type="NCBIfam" id="TIGR00128">
    <property type="entry name" value="fabD"/>
    <property type="match status" value="1"/>
</dbReference>
<dbReference type="NCBIfam" id="TIGR02814">
    <property type="entry name" value="pfaD_fam"/>
    <property type="match status" value="1"/>
</dbReference>
<dbReference type="InterPro" id="IPR050858">
    <property type="entry name" value="Mal-CoA-ACP_Trans/PKS_FabD"/>
</dbReference>
<evidence type="ECO:0000256" key="3">
    <source>
        <dbReference type="ARBA" id="ARBA00023315"/>
    </source>
</evidence>
<dbReference type="InterPro" id="IPR013785">
    <property type="entry name" value="Aldolase_TIM"/>
</dbReference>
<evidence type="ECO:0000259" key="6">
    <source>
        <dbReference type="SMART" id="SM00827"/>
    </source>
</evidence>
<dbReference type="InterPro" id="IPR004410">
    <property type="entry name" value="Malonyl_CoA-ACP_transAc_FabD"/>
</dbReference>
<dbReference type="RefSeq" id="WP_188341938.1">
    <property type="nucleotide sequence ID" value="NZ_CP061282.1"/>
</dbReference>
<dbReference type="InterPro" id="IPR016035">
    <property type="entry name" value="Acyl_Trfase/lysoPLipase"/>
</dbReference>
<gene>
    <name evidence="7" type="primary">fabD</name>
    <name evidence="7" type="ORF">IAG42_36675</name>
</gene>
<protein>
    <recommendedName>
        <fullName evidence="1">[acyl-carrier-protein] S-malonyltransferase</fullName>
        <ecNumber evidence="1">2.3.1.39</ecNumber>
    </recommendedName>
</protein>
<dbReference type="InterPro" id="IPR049489">
    <property type="entry name" value="FabD-like_helical_ins"/>
</dbReference>
<dbReference type="CDD" id="cd04742">
    <property type="entry name" value="NPD_FabD"/>
    <property type="match status" value="1"/>
</dbReference>
<geneLocation type="plasmid" evidence="7 8">
    <name>unnamed1</name>
</geneLocation>
<dbReference type="SUPFAM" id="SSF51412">
    <property type="entry name" value="Inosine monophosphate dehydrogenase (IMPDH)"/>
    <property type="match status" value="1"/>
</dbReference>
<evidence type="ECO:0000256" key="2">
    <source>
        <dbReference type="ARBA" id="ARBA00022679"/>
    </source>
</evidence>
<accession>A0A7H1BKM8</accession>
<keyword evidence="7" id="KW-0614">Plasmid</keyword>
<proteinExistence type="predicted"/>
<evidence type="ECO:0000256" key="1">
    <source>
        <dbReference type="ARBA" id="ARBA00013258"/>
    </source>
</evidence>
<dbReference type="InterPro" id="IPR016036">
    <property type="entry name" value="Malonyl_transacylase_ACP-bd"/>
</dbReference>
<dbReference type="EMBL" id="CP061282">
    <property type="protein sequence ID" value="QNS09283.1"/>
    <property type="molecule type" value="Genomic_DNA"/>
</dbReference>
<evidence type="ECO:0000313" key="8">
    <source>
        <dbReference type="Proteomes" id="UP000516428"/>
    </source>
</evidence>
<dbReference type="GO" id="GO:0005829">
    <property type="term" value="C:cytosol"/>
    <property type="evidence" value="ECO:0007669"/>
    <property type="project" value="TreeGrafter"/>
</dbReference>
<dbReference type="InterPro" id="IPR001227">
    <property type="entry name" value="Ac_transferase_dom_sf"/>
</dbReference>
<keyword evidence="8" id="KW-1185">Reference proteome</keyword>
<dbReference type="KEGG" id="sxn:IAG42_36675"/>
<feature type="domain" description="Malonyl-CoA:ACP transacylase (MAT)" evidence="6">
    <location>
        <begin position="5"/>
        <end position="325"/>
    </location>
</feature>
<evidence type="ECO:0000256" key="4">
    <source>
        <dbReference type="ARBA" id="ARBA00048462"/>
    </source>
</evidence>
<dbReference type="Proteomes" id="UP000516428">
    <property type="component" value="Plasmid unnamed1"/>
</dbReference>
<name>A0A7H1BKM8_9ACTN</name>
<feature type="compositionally biased region" description="Low complexity" evidence="5">
    <location>
        <begin position="284"/>
        <end position="316"/>
    </location>
</feature>
<dbReference type="PANTHER" id="PTHR42681:SF1">
    <property type="entry name" value="MALONYL-COA-ACYL CARRIER PROTEIN TRANSACYLASE, MITOCHONDRIAL"/>
    <property type="match status" value="1"/>
</dbReference>
<comment type="catalytic activity">
    <reaction evidence="4">
        <text>holo-[ACP] + malonyl-CoA = malonyl-[ACP] + CoA</text>
        <dbReference type="Rhea" id="RHEA:41792"/>
        <dbReference type="Rhea" id="RHEA-COMP:9623"/>
        <dbReference type="Rhea" id="RHEA-COMP:9685"/>
        <dbReference type="ChEBI" id="CHEBI:57287"/>
        <dbReference type="ChEBI" id="CHEBI:57384"/>
        <dbReference type="ChEBI" id="CHEBI:64479"/>
        <dbReference type="ChEBI" id="CHEBI:78449"/>
        <dbReference type="EC" id="2.3.1.39"/>
    </reaction>
</comment>
<organism evidence="7 8">
    <name type="scientific">Streptomyces xanthii</name>
    <dbReference type="NCBI Taxonomy" id="2768069"/>
    <lineage>
        <taxon>Bacteria</taxon>
        <taxon>Bacillati</taxon>
        <taxon>Actinomycetota</taxon>
        <taxon>Actinomycetes</taxon>
        <taxon>Kitasatosporales</taxon>
        <taxon>Streptomycetaceae</taxon>
        <taxon>Streptomyces</taxon>
    </lineage>
</organism>
<sequence length="765" mass="81327">MVALVFPGQGSQRKGMGEGLFARFPELTRQADDILGHSIEELCRTGGEGRLDRTEYAQPALFVVSALSWLARDPALPEPRFLAGHSLGEYGALFAAGCFDFATGVRLVRERGALMGRVQGGGMLAVVGVDGDEVPGLLARSGASGVDVANYNSPAQTVLSGPLDELRTASAALSARPGVRCVPVRVSAAFHSRHMRPAAQEFTRFLTGFTFADPDRTVVSGVTARPYGPGEIAGLLARQIESPVRWSQTMEYLAAHGVDAVEEIGPGQVLTNLWKRGRTERAARTPAPAAPAATAAAATAPSAPAPATTAAATAAPASGGLRAEELGSAEFRRAYGIRYAYLAGAMFRGIASTDLVIRMGRAGLMGFFGAGGLALDQVEKAVVRIKEALGPDGRYGVNLLHSIDDPAYEQAVVDLCLRHDVHDVEAAGFTQLTPAVVRFRFAGAHRDAAAGPVAVRRVLAKVSRPEVAAAFMGPAPEPILRKLLAEGHLTPLEAEIAAELPVAQDICVESDSGGHTDGGAALTLLPAMLRHRDAAMIRHGYGQRIRIGAAGGIGAPEAVAAAFVLGADFVLTGTVNQCSPEAGTSDAVKDILAGLDVQDTAYAPAGDMFEIGARVQVVRKGTLFAARGNKLYQLYRSHDSWESIDPATRRSVEETYFKRPFDEVWAETRAYHLGRGRDAEIEKADRLPKHRMALAFRWYFARSVRWALEGDPAQRVNYQIQCGPAIGAFNHVVRGTALEDWRARHVDLIAERLMTGAAGVLAAVR</sequence>
<dbReference type="Gene3D" id="3.40.366.10">
    <property type="entry name" value="Malonyl-Coenzyme A Acyl Carrier Protein, domain 2"/>
    <property type="match status" value="1"/>
</dbReference>
<dbReference type="EC" id="2.3.1.39" evidence="1"/>
<dbReference type="InterPro" id="IPR014179">
    <property type="entry name" value="PfaD-like_TIM-barrel"/>
</dbReference>
<dbReference type="SUPFAM" id="SSF55048">
    <property type="entry name" value="Probable ACP-binding domain of malonyl-CoA ACP transacylase"/>
    <property type="match status" value="1"/>
</dbReference>
<evidence type="ECO:0000256" key="5">
    <source>
        <dbReference type="SAM" id="MobiDB-lite"/>
    </source>
</evidence>
<evidence type="ECO:0000313" key="7">
    <source>
        <dbReference type="EMBL" id="QNS09283.1"/>
    </source>
</evidence>
<dbReference type="SUPFAM" id="SSF52151">
    <property type="entry name" value="FabD/lysophospholipase-like"/>
    <property type="match status" value="1"/>
</dbReference>
<dbReference type="Pfam" id="PF00698">
    <property type="entry name" value="Acyl_transf_1"/>
    <property type="match status" value="1"/>
</dbReference>
<dbReference type="Gene3D" id="3.30.70.250">
    <property type="entry name" value="Malonyl-CoA ACP transacylase, ACP-binding"/>
    <property type="match status" value="1"/>
</dbReference>
<reference evidence="7 8" key="1">
    <citation type="submission" date="2020-09" db="EMBL/GenBank/DDBJ databases">
        <title>A novel species.</title>
        <authorList>
            <person name="Gao J."/>
        </authorList>
    </citation>
    <scope>NUCLEOTIDE SEQUENCE [LARGE SCALE GENOMIC DNA]</scope>
    <source>
        <strain evidence="7 8">CRXT-Y-14</strain>
        <plasmid evidence="7 8">unnamed1</plasmid>
    </source>
</reference>
<keyword evidence="3 7" id="KW-0012">Acyltransferase</keyword>
<feature type="region of interest" description="Disordered" evidence="5">
    <location>
        <begin position="280"/>
        <end position="316"/>
    </location>
</feature>
<dbReference type="Pfam" id="PF21607">
    <property type="entry name" value="FabD_helical_ins"/>
    <property type="match status" value="1"/>
</dbReference>
<dbReference type="Gene3D" id="3.20.20.70">
    <property type="entry name" value="Aldolase class I"/>
    <property type="match status" value="1"/>
</dbReference>
<dbReference type="InterPro" id="IPR014043">
    <property type="entry name" value="Acyl_transferase_dom"/>
</dbReference>
<dbReference type="AlphaFoldDB" id="A0A7H1BKM8"/>
<dbReference type="PANTHER" id="PTHR42681">
    <property type="entry name" value="MALONYL-COA-ACYL CARRIER PROTEIN TRANSACYLASE, MITOCHONDRIAL"/>
    <property type="match status" value="1"/>
</dbReference>
<keyword evidence="2 7" id="KW-0808">Transferase</keyword>
<dbReference type="SMART" id="SM00827">
    <property type="entry name" value="PKS_AT"/>
    <property type="match status" value="1"/>
</dbReference>
<dbReference type="GO" id="GO:0006633">
    <property type="term" value="P:fatty acid biosynthetic process"/>
    <property type="evidence" value="ECO:0007669"/>
    <property type="project" value="TreeGrafter"/>
</dbReference>
<dbReference type="GO" id="GO:0004314">
    <property type="term" value="F:[acyl-carrier-protein] S-malonyltransferase activity"/>
    <property type="evidence" value="ECO:0007669"/>
    <property type="project" value="UniProtKB-EC"/>
</dbReference>